<feature type="compositionally biased region" description="Basic residues" evidence="2">
    <location>
        <begin position="334"/>
        <end position="345"/>
    </location>
</feature>
<feature type="compositionally biased region" description="Basic and acidic residues" evidence="2">
    <location>
        <begin position="457"/>
        <end position="470"/>
    </location>
</feature>
<dbReference type="InterPro" id="IPR016197">
    <property type="entry name" value="Chromo-like_dom_sf"/>
</dbReference>
<keyword evidence="5" id="KW-1185">Reference proteome</keyword>
<dbReference type="EMBL" id="PEDP01000545">
    <property type="protein sequence ID" value="POS85623.1"/>
    <property type="molecule type" value="Genomic_DNA"/>
</dbReference>
<sequence>MVTVSHVSRPSSMSVPRSTLELHFDFVVAERSIYTPGSGPEVPDPTPMAEHDRDGFIISELSIDRGDFTYIVTWKDKPHLLVSVRPQKIRDYVSARSYEEWNTKKMQEELKSLEFGIVEPDVEIQLKPKDLSESKRKGKKKRRTSEEVDFCQDPPETGERITGQLDSGQLTSLSPRRASFISQSSHDLDSGDVLYSEIKTRSSSKRRPNGNCETAKQVSSVDLNITYTEEAMASEFERDHSDSRDKIFTTKSARLNPEHNQSLLASSSDTNNVRESTLAKLRSTRPISDSATPIPDKATHNLENAESQSQKTSELQSTSESSVALKSQKEGKKNLAKRSQKKRSRQSFDSYIKLRSSPPRTRRKTIMSVPQLGNDSDSEVEYEVEDIKDEKWEQDRKGNGVLFYLVKWKGIPSYTWEPEENISSDVLAKYTAQTLTRAKNRYRRSSDYGILSSSAEEKKEKIRQKYEQDPNRNSIESDSIKTTRKAKQKAMAINMFEPEIPRRKGGGIPGDLGDEDELFQVTSGRRRK</sequence>
<dbReference type="Proteomes" id="UP000237438">
    <property type="component" value="Unassembled WGS sequence"/>
</dbReference>
<dbReference type="Pfam" id="PF00385">
    <property type="entry name" value="Chromo"/>
    <property type="match status" value="1"/>
</dbReference>
<evidence type="ECO:0000256" key="2">
    <source>
        <dbReference type="SAM" id="MobiDB-lite"/>
    </source>
</evidence>
<dbReference type="Gene3D" id="2.40.50.40">
    <property type="match status" value="1"/>
</dbReference>
<dbReference type="InterPro" id="IPR000953">
    <property type="entry name" value="Chromo/chromo_shadow_dom"/>
</dbReference>
<comment type="caution">
    <text evidence="4">The sequence shown here is derived from an EMBL/GenBank/DDBJ whole genome shotgun (WGS) entry which is preliminary data.</text>
</comment>
<evidence type="ECO:0000256" key="1">
    <source>
        <dbReference type="ARBA" id="ARBA00011353"/>
    </source>
</evidence>
<proteinExistence type="predicted"/>
<dbReference type="PROSITE" id="PS50013">
    <property type="entry name" value="CHROMO_2"/>
    <property type="match status" value="1"/>
</dbReference>
<feature type="compositionally biased region" description="Basic and acidic residues" evidence="2">
    <location>
        <begin position="235"/>
        <end position="248"/>
    </location>
</feature>
<feature type="region of interest" description="Disordered" evidence="2">
    <location>
        <begin position="234"/>
        <end position="377"/>
    </location>
</feature>
<evidence type="ECO:0000313" key="4">
    <source>
        <dbReference type="EMBL" id="POS85623.1"/>
    </source>
</evidence>
<protein>
    <recommendedName>
        <fullName evidence="3">Chromo domain-containing protein</fullName>
    </recommendedName>
</protein>
<feature type="region of interest" description="Disordered" evidence="2">
    <location>
        <begin position="497"/>
        <end position="528"/>
    </location>
</feature>
<feature type="region of interest" description="Disordered" evidence="2">
    <location>
        <begin position="457"/>
        <end position="484"/>
    </location>
</feature>
<dbReference type="OrthoDB" id="3543857at2759"/>
<accession>A0A2S4PUB7</accession>
<evidence type="ECO:0000313" key="5">
    <source>
        <dbReference type="Proteomes" id="UP000237438"/>
    </source>
</evidence>
<organism evidence="4 5">
    <name type="scientific">Erysiphe pulchra</name>
    <dbReference type="NCBI Taxonomy" id="225359"/>
    <lineage>
        <taxon>Eukaryota</taxon>
        <taxon>Fungi</taxon>
        <taxon>Dikarya</taxon>
        <taxon>Ascomycota</taxon>
        <taxon>Pezizomycotina</taxon>
        <taxon>Leotiomycetes</taxon>
        <taxon>Erysiphales</taxon>
        <taxon>Erysiphaceae</taxon>
        <taxon>Erysiphe</taxon>
    </lineage>
</organism>
<comment type="subunit">
    <text evidence="1">Component of the NuA4 histone acetyltransferase complex.</text>
</comment>
<dbReference type="STRING" id="225359.A0A2S4PUB7"/>
<dbReference type="SMART" id="SM00298">
    <property type="entry name" value="CHROMO"/>
    <property type="match status" value="1"/>
</dbReference>
<gene>
    <name evidence="4" type="ORF">EPUL_001299</name>
</gene>
<feature type="domain" description="Chromo" evidence="3">
    <location>
        <begin position="382"/>
        <end position="446"/>
    </location>
</feature>
<feature type="compositionally biased region" description="Polar residues" evidence="2">
    <location>
        <begin position="301"/>
        <end position="325"/>
    </location>
</feature>
<dbReference type="GO" id="GO:0006338">
    <property type="term" value="P:chromatin remodeling"/>
    <property type="evidence" value="ECO:0007669"/>
    <property type="project" value="UniProtKB-ARBA"/>
</dbReference>
<evidence type="ECO:0000259" key="3">
    <source>
        <dbReference type="PROSITE" id="PS50013"/>
    </source>
</evidence>
<dbReference type="InterPro" id="IPR023780">
    <property type="entry name" value="Chromo_domain"/>
</dbReference>
<dbReference type="CDD" id="cd00024">
    <property type="entry name" value="CD_CSD"/>
    <property type="match status" value="1"/>
</dbReference>
<dbReference type="AlphaFoldDB" id="A0A2S4PUB7"/>
<reference evidence="4 5" key="1">
    <citation type="submission" date="2017-10" db="EMBL/GenBank/DDBJ databases">
        <title>Development of genomic resources for the powdery mildew, Erysiphe pulchra.</title>
        <authorList>
            <person name="Wadl P.A."/>
            <person name="Mack B.M."/>
            <person name="Moore G."/>
            <person name="Beltz S.B."/>
        </authorList>
    </citation>
    <scope>NUCLEOTIDE SEQUENCE [LARGE SCALE GENOMIC DNA]</scope>
    <source>
        <strain evidence="4">Cflorida</strain>
    </source>
</reference>
<name>A0A2S4PUB7_9PEZI</name>
<dbReference type="SUPFAM" id="SSF54160">
    <property type="entry name" value="Chromo domain-like"/>
    <property type="match status" value="1"/>
</dbReference>
<feature type="compositionally biased region" description="Polar residues" evidence="2">
    <location>
        <begin position="249"/>
        <end position="275"/>
    </location>
</feature>
<feature type="region of interest" description="Disordered" evidence="2">
    <location>
        <begin position="129"/>
        <end position="170"/>
    </location>
</feature>